<proteinExistence type="predicted"/>
<gene>
    <name evidence="2" type="ORF">LTRI10_LOCUS1121</name>
</gene>
<feature type="compositionally biased region" description="Basic and acidic residues" evidence="1">
    <location>
        <begin position="126"/>
        <end position="138"/>
    </location>
</feature>
<feature type="compositionally biased region" description="Basic and acidic residues" evidence="1">
    <location>
        <begin position="59"/>
        <end position="71"/>
    </location>
</feature>
<feature type="compositionally biased region" description="Basic and acidic residues" evidence="1">
    <location>
        <begin position="96"/>
        <end position="106"/>
    </location>
</feature>
<name>A0AAV2C9K5_9ROSI</name>
<reference evidence="2 3" key="1">
    <citation type="submission" date="2024-04" db="EMBL/GenBank/DDBJ databases">
        <authorList>
            <person name="Fracassetti M."/>
        </authorList>
    </citation>
    <scope>NUCLEOTIDE SEQUENCE [LARGE SCALE GENOMIC DNA]</scope>
</reference>
<feature type="region of interest" description="Disordered" evidence="1">
    <location>
        <begin position="55"/>
        <end position="169"/>
    </location>
</feature>
<feature type="compositionally biased region" description="Low complexity" evidence="1">
    <location>
        <begin position="139"/>
        <end position="153"/>
    </location>
</feature>
<dbReference type="AlphaFoldDB" id="A0AAV2C9K5"/>
<dbReference type="EMBL" id="OZ034813">
    <property type="protein sequence ID" value="CAL1353200.1"/>
    <property type="molecule type" value="Genomic_DNA"/>
</dbReference>
<dbReference type="Proteomes" id="UP001497516">
    <property type="component" value="Chromosome 1"/>
</dbReference>
<sequence length="181" mass="20085">MQTLIFSLPPSSLLHLNPEFMDGGSLKGFPHCSNNPKSTSGFRCEEGVAVSRISPATKETTHNQRLKEAESRRKKVREEDESALSMLSPPLYRSPSLHESDEEGGRSENWIDEATPNPPNLQSPLPRREFSQRPRRPDLSLSGRAAAAASSVLADERREGRAASPGLPNLQLAMLGRRFRR</sequence>
<evidence type="ECO:0000313" key="2">
    <source>
        <dbReference type="EMBL" id="CAL1353200.1"/>
    </source>
</evidence>
<protein>
    <submittedName>
        <fullName evidence="2">Uncharacterized protein</fullName>
    </submittedName>
</protein>
<accession>A0AAV2C9K5</accession>
<keyword evidence="3" id="KW-1185">Reference proteome</keyword>
<organism evidence="2 3">
    <name type="scientific">Linum trigynum</name>
    <dbReference type="NCBI Taxonomy" id="586398"/>
    <lineage>
        <taxon>Eukaryota</taxon>
        <taxon>Viridiplantae</taxon>
        <taxon>Streptophyta</taxon>
        <taxon>Embryophyta</taxon>
        <taxon>Tracheophyta</taxon>
        <taxon>Spermatophyta</taxon>
        <taxon>Magnoliopsida</taxon>
        <taxon>eudicotyledons</taxon>
        <taxon>Gunneridae</taxon>
        <taxon>Pentapetalae</taxon>
        <taxon>rosids</taxon>
        <taxon>fabids</taxon>
        <taxon>Malpighiales</taxon>
        <taxon>Linaceae</taxon>
        <taxon>Linum</taxon>
    </lineage>
</organism>
<evidence type="ECO:0000313" key="3">
    <source>
        <dbReference type="Proteomes" id="UP001497516"/>
    </source>
</evidence>
<evidence type="ECO:0000256" key="1">
    <source>
        <dbReference type="SAM" id="MobiDB-lite"/>
    </source>
</evidence>